<dbReference type="EMBL" id="LVYK01000001">
    <property type="protein sequence ID" value="RAS82086.1"/>
    <property type="molecule type" value="Genomic_DNA"/>
</dbReference>
<comment type="caution">
    <text evidence="2">The sequence shown here is derived from an EMBL/GenBank/DDBJ whole genome shotgun (WGS) entry which is preliminary data.</text>
</comment>
<accession>A0AAX1QGA8</accession>
<evidence type="ECO:0000313" key="3">
    <source>
        <dbReference type="Proteomes" id="UP000250174"/>
    </source>
</evidence>
<dbReference type="Pfam" id="PF13346">
    <property type="entry name" value="ABC2_membrane_5"/>
    <property type="match status" value="1"/>
</dbReference>
<feature type="transmembrane region" description="Helical" evidence="1">
    <location>
        <begin position="152"/>
        <end position="173"/>
    </location>
</feature>
<evidence type="ECO:0000313" key="2">
    <source>
        <dbReference type="EMBL" id="RAS82086.1"/>
    </source>
</evidence>
<dbReference type="InterPro" id="IPR025699">
    <property type="entry name" value="ABC2_memb-like"/>
</dbReference>
<feature type="transmembrane region" description="Helical" evidence="1">
    <location>
        <begin position="87"/>
        <end position="113"/>
    </location>
</feature>
<dbReference type="AlphaFoldDB" id="A0AAX1QGA8"/>
<gene>
    <name evidence="2" type="ORF">A3864_00840</name>
</gene>
<feature type="transmembrane region" description="Helical" evidence="1">
    <location>
        <begin position="188"/>
        <end position="211"/>
    </location>
</feature>
<feature type="transmembrane region" description="Helical" evidence="1">
    <location>
        <begin position="46"/>
        <end position="66"/>
    </location>
</feature>
<feature type="transmembrane region" description="Helical" evidence="1">
    <location>
        <begin position="125"/>
        <end position="145"/>
    </location>
</feature>
<evidence type="ECO:0000256" key="1">
    <source>
        <dbReference type="SAM" id="Phobius"/>
    </source>
</evidence>
<evidence type="ECO:0008006" key="4">
    <source>
        <dbReference type="Google" id="ProtNLM"/>
    </source>
</evidence>
<feature type="transmembrane region" description="Helical" evidence="1">
    <location>
        <begin position="21"/>
        <end position="40"/>
    </location>
</feature>
<dbReference type="PANTHER" id="PTHR41309:SF2">
    <property type="entry name" value="MEMBRANE PROTEIN"/>
    <property type="match status" value="1"/>
</dbReference>
<dbReference type="PANTHER" id="PTHR41309">
    <property type="entry name" value="MEMBRANE PROTEIN-RELATED"/>
    <property type="match status" value="1"/>
</dbReference>
<reference evidence="2 3" key="1">
    <citation type="submission" date="2016-03" db="EMBL/GenBank/DDBJ databases">
        <title>Comparison of Bacillus endophyticus and B. anthracis characteristics using whole genome sequence analysis and microbiological techniques.</title>
        <authorList>
            <person name="Lekota K.E."/>
            <person name="Mafofo J."/>
            <person name="Rees J."/>
            <person name="Muchadeyi F.C."/>
            <person name="Madoroba E."/>
            <person name="Van Heerden H."/>
        </authorList>
    </citation>
    <scope>NUCLEOTIDE SEQUENCE [LARGE SCALE GENOMIC DNA]</scope>
    <source>
        <strain evidence="2 3">3631_10C</strain>
    </source>
</reference>
<name>A0AAX1QGA8_9BACI</name>
<sequence length="216" mass="24508">MTLCTLQERGLFMGNLMLKDLFLNRYSILLSFVVFALTLANGFNTVYCFFFTLLFLIGTFTQYDGFNKVDLLLNALPYSRKQIVSSQYIGVLVCITSMLIVLSGALYVINLLFDQFFSLLSLKSIGLLYAVALLDAAFFVPISYIIPPKYALISFGIFGLLTGIIIVPAMRFYENYVLKLIADYGYNLYYISGGIAILLFLLSWSFTIQIYKRKDV</sequence>
<dbReference type="Proteomes" id="UP000250174">
    <property type="component" value="Unassembled WGS sequence"/>
</dbReference>
<keyword evidence="1" id="KW-1133">Transmembrane helix</keyword>
<keyword evidence="1" id="KW-0472">Membrane</keyword>
<keyword evidence="1" id="KW-0812">Transmembrane</keyword>
<protein>
    <recommendedName>
        <fullName evidence="4">ABC-2 transporter permease</fullName>
    </recommendedName>
</protein>
<organism evidence="2 3">
    <name type="scientific">Priestia endophytica</name>
    <dbReference type="NCBI Taxonomy" id="135735"/>
    <lineage>
        <taxon>Bacteria</taxon>
        <taxon>Bacillati</taxon>
        <taxon>Bacillota</taxon>
        <taxon>Bacilli</taxon>
        <taxon>Bacillales</taxon>
        <taxon>Bacillaceae</taxon>
        <taxon>Priestia</taxon>
    </lineage>
</organism>
<proteinExistence type="predicted"/>